<reference evidence="2 3" key="1">
    <citation type="submission" date="2019-06" db="EMBL/GenBank/DDBJ databases">
        <title>Draft genomes of female and male turbot (Scophthalmus maximus).</title>
        <authorList>
            <person name="Xu H."/>
            <person name="Xu X.-W."/>
            <person name="Shao C."/>
            <person name="Chen S."/>
        </authorList>
    </citation>
    <scope>NUCLEOTIDE SEQUENCE [LARGE SCALE GENOMIC DNA]</scope>
    <source>
        <strain evidence="2">Ysfricsl-2016a</strain>
        <tissue evidence="2">Blood</tissue>
    </source>
</reference>
<dbReference type="Proteomes" id="UP000438429">
    <property type="component" value="Unassembled WGS sequence"/>
</dbReference>
<dbReference type="AlphaFoldDB" id="A0A6A4THX6"/>
<name>A0A6A4THX6_SCOMX</name>
<comment type="caution">
    <text evidence="2">The sequence shown here is derived from an EMBL/GenBank/DDBJ whole genome shotgun (WGS) entry which is preliminary data.</text>
</comment>
<organism evidence="2 3">
    <name type="scientific">Scophthalmus maximus</name>
    <name type="common">Turbot</name>
    <name type="synonym">Psetta maxima</name>
    <dbReference type="NCBI Taxonomy" id="52904"/>
    <lineage>
        <taxon>Eukaryota</taxon>
        <taxon>Metazoa</taxon>
        <taxon>Chordata</taxon>
        <taxon>Craniata</taxon>
        <taxon>Vertebrata</taxon>
        <taxon>Euteleostomi</taxon>
        <taxon>Actinopterygii</taxon>
        <taxon>Neopterygii</taxon>
        <taxon>Teleostei</taxon>
        <taxon>Neoteleostei</taxon>
        <taxon>Acanthomorphata</taxon>
        <taxon>Carangaria</taxon>
        <taxon>Pleuronectiformes</taxon>
        <taxon>Pleuronectoidei</taxon>
        <taxon>Scophthalmidae</taxon>
        <taxon>Scophthalmus</taxon>
    </lineage>
</organism>
<gene>
    <name evidence="2" type="ORF">F2P81_002102</name>
</gene>
<accession>A0A6A4THX6</accession>
<protein>
    <submittedName>
        <fullName evidence="2">Uncharacterized protein</fullName>
    </submittedName>
</protein>
<sequence>MVPPGAEALVKSPGGVSPRPQSVLTVQSMAPIIPHLLYGHTDVYRRYGVKIKALMDVKGRASVERSAASNHVCKVHNPLGDDTLIYVLASPGPVPRCLLQDTSSCRSSLLFSSLLFSSLFSLLRNFQANVLNLFSPVLRIIRLLRWFRAASRRPPHPSLCCQYPGGNISDIKWHSGKFSPPTSLTPPAPPHLCTAAFEPINPPITFVIISAIQRCCL</sequence>
<evidence type="ECO:0000256" key="1">
    <source>
        <dbReference type="SAM" id="MobiDB-lite"/>
    </source>
</evidence>
<evidence type="ECO:0000313" key="2">
    <source>
        <dbReference type="EMBL" id="KAF0045573.1"/>
    </source>
</evidence>
<evidence type="ECO:0000313" key="3">
    <source>
        <dbReference type="Proteomes" id="UP000438429"/>
    </source>
</evidence>
<dbReference type="EMBL" id="VEVO01000002">
    <property type="protein sequence ID" value="KAF0045573.1"/>
    <property type="molecule type" value="Genomic_DNA"/>
</dbReference>
<proteinExistence type="predicted"/>
<feature type="region of interest" description="Disordered" evidence="1">
    <location>
        <begin position="1"/>
        <end position="20"/>
    </location>
</feature>